<reference evidence="5" key="1">
    <citation type="journal article" date="2023" name="Mol. Biol. Evol.">
        <title>Third-Generation Sequencing Reveals the Adaptive Role of the Epigenome in Three Deep-Sea Polychaetes.</title>
        <authorList>
            <person name="Perez M."/>
            <person name="Aroh O."/>
            <person name="Sun Y."/>
            <person name="Lan Y."/>
            <person name="Juniper S.K."/>
            <person name="Young C.R."/>
            <person name="Angers B."/>
            <person name="Qian P.Y."/>
        </authorList>
    </citation>
    <scope>NUCLEOTIDE SEQUENCE</scope>
    <source>
        <strain evidence="5">R07B-5</strain>
    </source>
</reference>
<dbReference type="SMART" id="SM00386">
    <property type="entry name" value="HAT"/>
    <property type="match status" value="1"/>
</dbReference>
<name>A0AAD9P4E1_RIDPI</name>
<keyword evidence="3" id="KW-0539">Nucleus</keyword>
<organism evidence="5 6">
    <name type="scientific">Ridgeia piscesae</name>
    <name type="common">Tubeworm</name>
    <dbReference type="NCBI Taxonomy" id="27915"/>
    <lineage>
        <taxon>Eukaryota</taxon>
        <taxon>Metazoa</taxon>
        <taxon>Spiralia</taxon>
        <taxon>Lophotrochozoa</taxon>
        <taxon>Annelida</taxon>
        <taxon>Polychaeta</taxon>
        <taxon>Sedentaria</taxon>
        <taxon>Canalipalpata</taxon>
        <taxon>Sabellida</taxon>
        <taxon>Siboglinidae</taxon>
        <taxon>Ridgeia</taxon>
    </lineage>
</organism>
<evidence type="ECO:0000256" key="2">
    <source>
        <dbReference type="ARBA" id="ARBA00022737"/>
    </source>
</evidence>
<dbReference type="Gene3D" id="1.25.40.10">
    <property type="entry name" value="Tetratricopeptide repeat domain"/>
    <property type="match status" value="1"/>
</dbReference>
<keyword evidence="2" id="KW-0677">Repeat</keyword>
<dbReference type="InterPro" id="IPR011990">
    <property type="entry name" value="TPR-like_helical_dom_sf"/>
</dbReference>
<dbReference type="GO" id="GO:0005634">
    <property type="term" value="C:nucleus"/>
    <property type="evidence" value="ECO:0007669"/>
    <property type="project" value="UniProtKB-SubCell"/>
</dbReference>
<comment type="subcellular location">
    <subcellularLocation>
        <location evidence="1">Nucleus</location>
    </subcellularLocation>
</comment>
<evidence type="ECO:0000259" key="4">
    <source>
        <dbReference type="Pfam" id="PF05843"/>
    </source>
</evidence>
<dbReference type="GO" id="GO:0031124">
    <property type="term" value="P:mRNA 3'-end processing"/>
    <property type="evidence" value="ECO:0007669"/>
    <property type="project" value="InterPro"/>
</dbReference>
<evidence type="ECO:0000256" key="3">
    <source>
        <dbReference type="ARBA" id="ARBA00023242"/>
    </source>
</evidence>
<dbReference type="AlphaFoldDB" id="A0AAD9P4E1"/>
<gene>
    <name evidence="5" type="ORF">NP493_149g04021</name>
</gene>
<dbReference type="SUPFAM" id="SSF48452">
    <property type="entry name" value="TPR-like"/>
    <property type="match status" value="1"/>
</dbReference>
<protein>
    <recommendedName>
        <fullName evidence="4">Suppressor of forked domain-containing protein</fullName>
    </recommendedName>
</protein>
<dbReference type="InterPro" id="IPR008847">
    <property type="entry name" value="Suf"/>
</dbReference>
<accession>A0AAD9P4E1</accession>
<dbReference type="InterPro" id="IPR003107">
    <property type="entry name" value="HAT"/>
</dbReference>
<comment type="caution">
    <text evidence="5">The sequence shown here is derived from an EMBL/GenBank/DDBJ whole genome shotgun (WGS) entry which is preliminary data.</text>
</comment>
<evidence type="ECO:0000256" key="1">
    <source>
        <dbReference type="ARBA" id="ARBA00004123"/>
    </source>
</evidence>
<keyword evidence="6" id="KW-1185">Reference proteome</keyword>
<evidence type="ECO:0000313" key="5">
    <source>
        <dbReference type="EMBL" id="KAK2187951.1"/>
    </source>
</evidence>
<dbReference type="Proteomes" id="UP001209878">
    <property type="component" value="Unassembled WGS sequence"/>
</dbReference>
<feature type="domain" description="Suppressor of forked" evidence="4">
    <location>
        <begin position="24"/>
        <end position="83"/>
    </location>
</feature>
<dbReference type="InterPro" id="IPR045243">
    <property type="entry name" value="Rna14-like"/>
</dbReference>
<dbReference type="GO" id="GO:0003729">
    <property type="term" value="F:mRNA binding"/>
    <property type="evidence" value="ECO:0007669"/>
    <property type="project" value="TreeGrafter"/>
</dbReference>
<dbReference type="PANTHER" id="PTHR19980">
    <property type="entry name" value="RNA CLEAVAGE STIMULATION FACTOR"/>
    <property type="match status" value="1"/>
</dbReference>
<sequence>MSLLATPLATELPREEMGYIPNKLVKAEKRITAYPYDTEAWSALIRDAQTKKVEEARSVYERVVTQFPNAGRYWKLYIEHEVTILYLHVSRDWHSSGGQCTTLDIGFPTFENNILVFIFKKANDFCVQFTHFCLGFRVVEIGYAYLINKLFEHLLGYIIFWNISEPRTFLRNKSSFRNICRKLITGVEPNKTISHYATHKGFKKFSFHKILLMCA</sequence>
<dbReference type="Pfam" id="PF05843">
    <property type="entry name" value="Suf"/>
    <property type="match status" value="1"/>
</dbReference>
<dbReference type="PANTHER" id="PTHR19980:SF0">
    <property type="entry name" value="CLEAVAGE STIMULATION FACTOR SUBUNIT 3"/>
    <property type="match status" value="1"/>
</dbReference>
<dbReference type="EMBL" id="JAODUO010000149">
    <property type="protein sequence ID" value="KAK2187951.1"/>
    <property type="molecule type" value="Genomic_DNA"/>
</dbReference>
<evidence type="ECO:0000313" key="6">
    <source>
        <dbReference type="Proteomes" id="UP001209878"/>
    </source>
</evidence>
<proteinExistence type="predicted"/>